<gene>
    <name evidence="2" type="ORF">PAPOLLO_LOCUS11952</name>
</gene>
<dbReference type="OrthoDB" id="7402257at2759"/>
<dbReference type="GO" id="GO:0003968">
    <property type="term" value="F:RNA-directed RNA polymerase activity"/>
    <property type="evidence" value="ECO:0007669"/>
    <property type="project" value="InterPro"/>
</dbReference>
<evidence type="ECO:0000259" key="1">
    <source>
        <dbReference type="Pfam" id="PF00946"/>
    </source>
</evidence>
<feature type="domain" description="RdRp catalytic" evidence="1">
    <location>
        <begin position="129"/>
        <end position="429"/>
    </location>
</feature>
<dbReference type="Proteomes" id="UP000691718">
    <property type="component" value="Unassembled WGS sequence"/>
</dbReference>
<dbReference type="Pfam" id="PF00946">
    <property type="entry name" value="Mononeg_RNA_pol"/>
    <property type="match status" value="1"/>
</dbReference>
<proteinExistence type="predicted"/>
<name>A0A8S3X085_PARAO</name>
<dbReference type="EMBL" id="CAJQZP010000870">
    <property type="protein sequence ID" value="CAG4990393.1"/>
    <property type="molecule type" value="Genomic_DNA"/>
</dbReference>
<protein>
    <submittedName>
        <fullName evidence="2">(apollo) hypothetical protein</fullName>
    </submittedName>
</protein>
<reference evidence="2" key="1">
    <citation type="submission" date="2021-04" db="EMBL/GenBank/DDBJ databases">
        <authorList>
            <person name="Tunstrom K."/>
        </authorList>
    </citation>
    <scope>NUCLEOTIDE SEQUENCE</scope>
</reference>
<evidence type="ECO:0000313" key="3">
    <source>
        <dbReference type="Proteomes" id="UP000691718"/>
    </source>
</evidence>
<evidence type="ECO:0000313" key="2">
    <source>
        <dbReference type="EMBL" id="CAG4990393.1"/>
    </source>
</evidence>
<comment type="caution">
    <text evidence="2">The sequence shown here is derived from an EMBL/GenBank/DDBJ whole genome shotgun (WGS) entry which is preliminary data.</text>
</comment>
<sequence>MGHPTCHFEGHLNSPITDDEVRFILNHDKFFCLRHKRLKDFFNSQFKSLVPYFEYDGCYWSLMEEVISTCKFKVPQEEPDYSLRIIYEASIWNTRIHHESYYGTEMDVSEELDNFGAILQESTVQDLYRVKTRVEHIKSLLTNVEHTLGEFHILSDNLIVEKELTILTKNGKSYLYPTTLLMCVLDNLQTRFYVRLHIAMKEKIENIPGLINHYNKLHKVIIRLRGKYKNSFFEIMKNWDAYCIGVIVADEMEDLGFRNLRDSIEEELLHKFSKYDVREILDLMTCMGVSNQRDTYGPLALYFSNLSKNYGHPVLHPLEGIEKLRSNSKKEIDVDDLIAKKVLWMFRKTYFTNFFRKKGHYPNHKVIGELNPILAECLKDERVLTNNESKSVPLSAWESLKLEKNHDMNSEIDEKELLKDTACSPPRETSLVWITFSLILQNQQSYSL</sequence>
<dbReference type="GO" id="GO:0005524">
    <property type="term" value="F:ATP binding"/>
    <property type="evidence" value="ECO:0007669"/>
    <property type="project" value="InterPro"/>
</dbReference>
<organism evidence="2 3">
    <name type="scientific">Parnassius apollo</name>
    <name type="common">Apollo butterfly</name>
    <name type="synonym">Papilio apollo</name>
    <dbReference type="NCBI Taxonomy" id="110799"/>
    <lineage>
        <taxon>Eukaryota</taxon>
        <taxon>Metazoa</taxon>
        <taxon>Ecdysozoa</taxon>
        <taxon>Arthropoda</taxon>
        <taxon>Hexapoda</taxon>
        <taxon>Insecta</taxon>
        <taxon>Pterygota</taxon>
        <taxon>Neoptera</taxon>
        <taxon>Endopterygota</taxon>
        <taxon>Lepidoptera</taxon>
        <taxon>Glossata</taxon>
        <taxon>Ditrysia</taxon>
        <taxon>Papilionoidea</taxon>
        <taxon>Papilionidae</taxon>
        <taxon>Parnassiinae</taxon>
        <taxon>Parnassini</taxon>
        <taxon>Parnassius</taxon>
        <taxon>Parnassius</taxon>
    </lineage>
</organism>
<dbReference type="InterPro" id="IPR014023">
    <property type="entry name" value="Mononeg_RNA_pol_cat"/>
</dbReference>
<keyword evidence="3" id="KW-1185">Reference proteome</keyword>
<dbReference type="GO" id="GO:0004482">
    <property type="term" value="F:mRNA 5'-cap (guanine-N7-)-methyltransferase activity"/>
    <property type="evidence" value="ECO:0007669"/>
    <property type="project" value="InterPro"/>
</dbReference>
<dbReference type="AlphaFoldDB" id="A0A8S3X085"/>
<accession>A0A8S3X085</accession>